<organism evidence="1 2">
    <name type="scientific">Paenibacillus contaminans</name>
    <dbReference type="NCBI Taxonomy" id="450362"/>
    <lineage>
        <taxon>Bacteria</taxon>
        <taxon>Bacillati</taxon>
        <taxon>Bacillota</taxon>
        <taxon>Bacilli</taxon>
        <taxon>Bacillales</taxon>
        <taxon>Paenibacillaceae</taxon>
        <taxon>Paenibacillus</taxon>
    </lineage>
</organism>
<comment type="caution">
    <text evidence="1">The sequence shown here is derived from an EMBL/GenBank/DDBJ whole genome shotgun (WGS) entry which is preliminary data.</text>
</comment>
<dbReference type="AlphaFoldDB" id="A0A329MKQ2"/>
<name>A0A329MKQ2_9BACL</name>
<evidence type="ECO:0000313" key="2">
    <source>
        <dbReference type="Proteomes" id="UP000250369"/>
    </source>
</evidence>
<sequence>MRPQARVSLKIRQFPAPYSAARVIIGGDEQMLNEQAYEKWLWIELIGFDNELPDFGVAAYLDKIGFTPAGVSLLFFTPDFVHVYGSLDEERTLPPEICSYAARPTGKEHDRQVWTNVQLKQLVAELQKHGVGVYCSFFNLFQYELDGEIYNGEWCGSHPELYEMGGNGKPFQMLNPLRRYKDGAFYEDDFVLRLAEAMSAYGFDGYHGADGYTSPRMCLAYADYSDDMVEQFVMSGGTDPGDERLAACDGDAERMKRRSEWIWESKRLEWIRFYAERWETFWRKVVSAVHKDGKKVVFNTAWTRDPFEALYRYGVDYRRIADAGVDAFIVEAGAAALSAGGVDIEMEPLNEFKATLMAIKAYVPEMKLIYLNTIHDTMEQWDAIQHAPTLLERDIYALSNVFLHDGEGKAIRCASGLMACLADGMSREEWKWVRSRWDFGFAHQPAGTVGVSLVWSDKVLYDELGEYSESREFSSHKFAHELIGKGAPLHSIVRSGDLGRKHGAILAANVHLLPDEELRRVLDYRNGPVVVLGRLSGRLSEAGIRLAGEDGLQPDDLFCAVRELPDHESFRLIAVERAESRERTEIKAADDAISWIYSLRFQPVSDSFLSECAAGMTECAGSPRIMTENEFVTLASTETPEGTWFLVIGNSSLIYRSPTIDVGRPIASVSARGGYPYLPVPHKGSSLRVKVPGRGMVMLEVRFA</sequence>
<accession>A0A329MKQ2</accession>
<dbReference type="Proteomes" id="UP000250369">
    <property type="component" value="Unassembled WGS sequence"/>
</dbReference>
<evidence type="ECO:0000313" key="1">
    <source>
        <dbReference type="EMBL" id="RAV20212.1"/>
    </source>
</evidence>
<reference evidence="1 2" key="1">
    <citation type="journal article" date="2009" name="Int. J. Syst. Evol. Microbiol.">
        <title>Paenibacillus contaminans sp. nov., isolated from a contaminated laboratory plate.</title>
        <authorList>
            <person name="Chou J.H."/>
            <person name="Lee J.H."/>
            <person name="Lin M.C."/>
            <person name="Chang P.S."/>
            <person name="Arun A.B."/>
            <person name="Young C.C."/>
            <person name="Chen W.M."/>
        </authorList>
    </citation>
    <scope>NUCLEOTIDE SEQUENCE [LARGE SCALE GENOMIC DNA]</scope>
    <source>
        <strain evidence="1 2">CKOBP-6</strain>
    </source>
</reference>
<proteinExistence type="predicted"/>
<keyword evidence="2" id="KW-1185">Reference proteome</keyword>
<protein>
    <submittedName>
        <fullName evidence="1">Uncharacterized protein</fullName>
    </submittedName>
</protein>
<gene>
    <name evidence="1" type="ORF">DQG23_17265</name>
</gene>
<dbReference type="EMBL" id="QMFB01000009">
    <property type="protein sequence ID" value="RAV20212.1"/>
    <property type="molecule type" value="Genomic_DNA"/>
</dbReference>